<sequence length="249" mass="26500">MFAPLWNAPRQPVLATCHDEQAWNARQLAGPADGPAMQLWRYDAPAVVLGCSQRALLAGGTAGGIDLVLRQAGGGAVLTGPWMLSASVLLPHGHPLASEQLVHSYRWLGELYAGVLRSLGIAAHAITPDEARALQRDAGERLAWACYGGYSPWEVVVGRRKIVGLAQVRRRGGVLLVAGLQLARPDWLLLTRALGRPDSEAAALAACNTSCEEEAGGEDWLDAVAAPLRRALSYALFELAPEPSGAEIY</sequence>
<dbReference type="RefSeq" id="WP_093559808.1">
    <property type="nucleotide sequence ID" value="NZ_FPBO01000041.1"/>
</dbReference>
<dbReference type="InterPro" id="IPR050664">
    <property type="entry name" value="Octanoyltrans_LipM/LipL"/>
</dbReference>
<dbReference type="Pfam" id="PF21948">
    <property type="entry name" value="LplA-B_cat"/>
    <property type="match status" value="1"/>
</dbReference>
<proteinExistence type="predicted"/>
<dbReference type="AlphaFoldDB" id="A0A1I7LX23"/>
<evidence type="ECO:0000313" key="3">
    <source>
        <dbReference type="Proteomes" id="UP000199391"/>
    </source>
</evidence>
<dbReference type="Proteomes" id="UP000199391">
    <property type="component" value="Unassembled WGS sequence"/>
</dbReference>
<name>A0A1I7LX23_9BURK</name>
<reference evidence="3" key="1">
    <citation type="submission" date="2016-10" db="EMBL/GenBank/DDBJ databases">
        <authorList>
            <person name="Varghese N."/>
            <person name="Submissions S."/>
        </authorList>
    </citation>
    <scope>NUCLEOTIDE SEQUENCE [LARGE SCALE GENOMIC DNA]</scope>
    <source>
        <strain evidence="3">CGMCC 1.11014</strain>
    </source>
</reference>
<accession>A0A1I7LX23</accession>
<dbReference type="STRING" id="1035707.SAMN05216552_104154"/>
<evidence type="ECO:0000313" key="2">
    <source>
        <dbReference type="EMBL" id="SFV14219.1"/>
    </source>
</evidence>
<dbReference type="OrthoDB" id="9178967at2"/>
<dbReference type="SUPFAM" id="SSF55681">
    <property type="entry name" value="Class II aaRS and biotin synthetases"/>
    <property type="match status" value="1"/>
</dbReference>
<dbReference type="EMBL" id="FPBO01000041">
    <property type="protein sequence ID" value="SFV14219.1"/>
    <property type="molecule type" value="Genomic_DNA"/>
</dbReference>
<feature type="domain" description="BPL/LPL catalytic" evidence="1">
    <location>
        <begin position="31"/>
        <end position="240"/>
    </location>
</feature>
<gene>
    <name evidence="2" type="ORF">SAMN05216552_104154</name>
</gene>
<evidence type="ECO:0000259" key="1">
    <source>
        <dbReference type="PROSITE" id="PS51733"/>
    </source>
</evidence>
<dbReference type="PROSITE" id="PS51733">
    <property type="entry name" value="BPL_LPL_CATALYTIC"/>
    <property type="match status" value="1"/>
</dbReference>
<dbReference type="Gene3D" id="3.30.930.10">
    <property type="entry name" value="Bira Bifunctional Protein, Domain 2"/>
    <property type="match status" value="1"/>
</dbReference>
<keyword evidence="2" id="KW-0436">Ligase</keyword>
<organism evidence="2 3">
    <name type="scientific">Pseudoduganella namucuonensis</name>
    <dbReference type="NCBI Taxonomy" id="1035707"/>
    <lineage>
        <taxon>Bacteria</taxon>
        <taxon>Pseudomonadati</taxon>
        <taxon>Pseudomonadota</taxon>
        <taxon>Betaproteobacteria</taxon>
        <taxon>Burkholderiales</taxon>
        <taxon>Oxalobacteraceae</taxon>
        <taxon>Telluria group</taxon>
        <taxon>Pseudoduganella</taxon>
    </lineage>
</organism>
<dbReference type="PANTHER" id="PTHR43679">
    <property type="entry name" value="OCTANOYLTRANSFERASE LIPM-RELATED"/>
    <property type="match status" value="1"/>
</dbReference>
<keyword evidence="3" id="KW-1185">Reference proteome</keyword>
<dbReference type="InterPro" id="IPR004143">
    <property type="entry name" value="BPL_LPL_catalytic"/>
</dbReference>
<dbReference type="InterPro" id="IPR045864">
    <property type="entry name" value="aa-tRNA-synth_II/BPL/LPL"/>
</dbReference>
<dbReference type="GO" id="GO:0016874">
    <property type="term" value="F:ligase activity"/>
    <property type="evidence" value="ECO:0007669"/>
    <property type="project" value="UniProtKB-KW"/>
</dbReference>
<protein>
    <submittedName>
        <fullName evidence="2">Lipoate-protein ligase A</fullName>
    </submittedName>
</protein>
<dbReference type="PANTHER" id="PTHR43679:SF2">
    <property type="entry name" value="OCTANOYL-[GCVH]:PROTEIN N-OCTANOYLTRANSFERASE"/>
    <property type="match status" value="1"/>
</dbReference>